<evidence type="ECO:0008006" key="3">
    <source>
        <dbReference type="Google" id="ProtNLM"/>
    </source>
</evidence>
<accession>A0A367XWW5</accession>
<evidence type="ECO:0000313" key="1">
    <source>
        <dbReference type="EMBL" id="RCK58103.1"/>
    </source>
</evidence>
<keyword evidence="2" id="KW-1185">Reference proteome</keyword>
<protein>
    <recommendedName>
        <fullName evidence="3">ATPase expression protein 1</fullName>
    </recommendedName>
</protein>
<dbReference type="STRING" id="5486.A0A367XWW5"/>
<sequence length="421" mass="48653">MIQNRVWRLLPQARRYLTPQLSPLLFIPNDQKHIFEEEKLTPQQNRDAIPPRPSFDHLTNKKHHHVIDPADMSDLVLKLNSNDLIVTMLSKQKILFGDESYVIDGTGRPTRFEYGRILCSWAEAFNKTIQELRDLPHQEFIRYSAPEELVKLYMACDSDFEKFFEETQAVNNSKKKREGLILTHGSADLITMDKASLLVLSQLSTSEEIAKFTDFMNKNIQHFSIRGLIDNLTMLTDISYRLRGDISYAFVTSINDRFPTILKSLPLETIDKLAYLLASKNWEFSRTLLQLILKKNVCPSADSVNQFLLNFVNSDPETKLKELSFLKLVLYCRGVSELPLQILLSTIRNVHEFNKLVNLIKMANDGKTVLEKYQNILFMTLKRVSTNFPLHLAGFVRFLTEEEVPVDIQAVKKLQSEQSKK</sequence>
<dbReference type="AlphaFoldDB" id="A0A367XWW5"/>
<organism evidence="1 2">
    <name type="scientific">Candida viswanathii</name>
    <dbReference type="NCBI Taxonomy" id="5486"/>
    <lineage>
        <taxon>Eukaryota</taxon>
        <taxon>Fungi</taxon>
        <taxon>Dikarya</taxon>
        <taxon>Ascomycota</taxon>
        <taxon>Saccharomycotina</taxon>
        <taxon>Pichiomycetes</taxon>
        <taxon>Debaryomycetaceae</taxon>
        <taxon>Candida/Lodderomyces clade</taxon>
        <taxon>Candida</taxon>
    </lineage>
</organism>
<dbReference type="EMBL" id="QLNQ01000028">
    <property type="protein sequence ID" value="RCK58103.1"/>
    <property type="molecule type" value="Genomic_DNA"/>
</dbReference>
<proteinExistence type="predicted"/>
<gene>
    <name evidence="1" type="ORF">Cantr_06955</name>
</gene>
<dbReference type="OrthoDB" id="4094059at2759"/>
<name>A0A367XWW5_9ASCO</name>
<dbReference type="Proteomes" id="UP000253472">
    <property type="component" value="Unassembled WGS sequence"/>
</dbReference>
<reference evidence="1 2" key="1">
    <citation type="submission" date="2018-06" db="EMBL/GenBank/DDBJ databases">
        <title>Whole genome sequencing of Candida tropicalis (genome annotated by CSBL at Korea University).</title>
        <authorList>
            <person name="Ahn J."/>
        </authorList>
    </citation>
    <scope>NUCLEOTIDE SEQUENCE [LARGE SCALE GENOMIC DNA]</scope>
    <source>
        <strain evidence="1 2">ATCC 20962</strain>
    </source>
</reference>
<evidence type="ECO:0000313" key="2">
    <source>
        <dbReference type="Proteomes" id="UP000253472"/>
    </source>
</evidence>
<comment type="caution">
    <text evidence="1">The sequence shown here is derived from an EMBL/GenBank/DDBJ whole genome shotgun (WGS) entry which is preliminary data.</text>
</comment>